<gene>
    <name evidence="1" type="ORF">M0813_05569</name>
</gene>
<organism evidence="1 2">
    <name type="scientific">Anaeramoeba flamelloides</name>
    <dbReference type="NCBI Taxonomy" id="1746091"/>
    <lineage>
        <taxon>Eukaryota</taxon>
        <taxon>Metamonada</taxon>
        <taxon>Anaeramoebidae</taxon>
        <taxon>Anaeramoeba</taxon>
    </lineage>
</organism>
<dbReference type="Gene3D" id="2.10.220.10">
    <property type="entry name" value="Hormone Receptor, Insulin-like Growth Factor Receptor 1, Chain A, domain 2"/>
    <property type="match status" value="1"/>
</dbReference>
<comment type="caution">
    <text evidence="1">The sequence shown here is derived from an EMBL/GenBank/DDBJ whole genome shotgun (WGS) entry which is preliminary data.</text>
</comment>
<dbReference type="PANTHER" id="PTHR46967:SF2">
    <property type="entry name" value="SUSHI, VON WILLEBRAND FACTOR TYPE A, EGF AND PENTRAXIN DOMAIN-CONTAINING PROTEIN 1-LIKE"/>
    <property type="match status" value="1"/>
</dbReference>
<name>A0ABQ8XGS2_9EUKA</name>
<keyword evidence="2" id="KW-1185">Reference proteome</keyword>
<dbReference type="EMBL" id="JAOAOG010000298">
    <property type="protein sequence ID" value="KAJ6231838.1"/>
    <property type="molecule type" value="Genomic_DNA"/>
</dbReference>
<dbReference type="Proteomes" id="UP001150062">
    <property type="component" value="Unassembled WGS sequence"/>
</dbReference>
<proteinExistence type="predicted"/>
<protein>
    <recommendedName>
        <fullName evidence="3">Tyrosine-protein kinase ephrin type A/B receptor-like domain-containing protein</fullName>
    </recommendedName>
</protein>
<accession>A0ABQ8XGS2</accession>
<reference evidence="1" key="1">
    <citation type="submission" date="2022-08" db="EMBL/GenBank/DDBJ databases">
        <title>Novel sulfate-reducing endosymbionts in the free-living metamonad Anaeramoeba.</title>
        <authorList>
            <person name="Jerlstrom-Hultqvist J."/>
            <person name="Cepicka I."/>
            <person name="Gallot-Lavallee L."/>
            <person name="Salas-Leiva D."/>
            <person name="Curtis B.A."/>
            <person name="Zahonova K."/>
            <person name="Pipaliya S."/>
            <person name="Dacks J."/>
            <person name="Roger A.J."/>
        </authorList>
    </citation>
    <scope>NUCLEOTIDE SEQUENCE</scope>
    <source>
        <strain evidence="1">Schooner1</strain>
    </source>
</reference>
<dbReference type="PANTHER" id="PTHR46967">
    <property type="entry name" value="INSULIN-LIKE GROWTH FACTOR BINDING PROTEIN,N-TERMINAL"/>
    <property type="match status" value="1"/>
</dbReference>
<dbReference type="SMART" id="SM01411">
    <property type="entry name" value="Ephrin_rec_like"/>
    <property type="match status" value="2"/>
</dbReference>
<dbReference type="Gene3D" id="2.10.50.10">
    <property type="entry name" value="Tumor Necrosis Factor Receptor, subunit A, domain 2"/>
    <property type="match status" value="1"/>
</dbReference>
<dbReference type="SUPFAM" id="SSF57184">
    <property type="entry name" value="Growth factor receptor domain"/>
    <property type="match status" value="1"/>
</dbReference>
<evidence type="ECO:0000313" key="1">
    <source>
        <dbReference type="EMBL" id="KAJ6231838.1"/>
    </source>
</evidence>
<evidence type="ECO:0000313" key="2">
    <source>
        <dbReference type="Proteomes" id="UP001150062"/>
    </source>
</evidence>
<dbReference type="InterPro" id="IPR009030">
    <property type="entry name" value="Growth_fac_rcpt_cys_sf"/>
</dbReference>
<sequence>MPCWDLRINRSRNKLSRFMQRLGSCQECPKGTFSQEEGLASLNECSKCPTNTYSNDYSSTACKYCPIGYETNPNQDDCIKCQKGYYKNKTDISCTPCEENYFNNNEGMTYCLKCGIDGICLGGNQCNIGRDPDSFCSQCIIGYYLKNGECKKMWSQLDMESLDRIYFINNYLAYQI</sequence>
<evidence type="ECO:0008006" key="3">
    <source>
        <dbReference type="Google" id="ProtNLM"/>
    </source>
</evidence>